<dbReference type="Proteomes" id="UP000004088">
    <property type="component" value="Unassembled WGS sequence"/>
</dbReference>
<dbReference type="EMBL" id="AEWV01000006">
    <property type="protein sequence ID" value="EGC18195.1"/>
    <property type="molecule type" value="Genomic_DNA"/>
</dbReference>
<evidence type="ECO:0000313" key="2">
    <source>
        <dbReference type="EMBL" id="EGC18195.1"/>
    </source>
</evidence>
<organism evidence="2 3">
    <name type="scientific">Kingella denitrificans ATCC 33394</name>
    <dbReference type="NCBI Taxonomy" id="888741"/>
    <lineage>
        <taxon>Bacteria</taxon>
        <taxon>Pseudomonadati</taxon>
        <taxon>Pseudomonadota</taxon>
        <taxon>Betaproteobacteria</taxon>
        <taxon>Neisseriales</taxon>
        <taxon>Neisseriaceae</taxon>
        <taxon>Kingella</taxon>
    </lineage>
</organism>
<proteinExistence type="predicted"/>
<comment type="caution">
    <text evidence="2">The sequence shown here is derived from an EMBL/GenBank/DDBJ whole genome shotgun (WGS) entry which is preliminary data.</text>
</comment>
<evidence type="ECO:0000313" key="3">
    <source>
        <dbReference type="Proteomes" id="UP000004088"/>
    </source>
</evidence>
<name>F0EWW4_9NEIS</name>
<keyword evidence="3" id="KW-1185">Reference proteome</keyword>
<sequence>MPKAVFCKGSGRHPPHPPVAANCRIRSNQPRRKQNFRQPEKQPAPRSAIGKIRS</sequence>
<reference evidence="2 3" key="1">
    <citation type="submission" date="2011-01" db="EMBL/GenBank/DDBJ databases">
        <authorList>
            <person name="Muzny D."/>
            <person name="Qin X."/>
            <person name="Deng J."/>
            <person name="Jiang H."/>
            <person name="Liu Y."/>
            <person name="Qu J."/>
            <person name="Song X.-Z."/>
            <person name="Zhang L."/>
            <person name="Thornton R."/>
            <person name="Coyle M."/>
            <person name="Francisco L."/>
            <person name="Jackson L."/>
            <person name="Javaid M."/>
            <person name="Korchina V."/>
            <person name="Kovar C."/>
            <person name="Mata R."/>
            <person name="Mathew T."/>
            <person name="Ngo R."/>
            <person name="Nguyen L."/>
            <person name="Nguyen N."/>
            <person name="Okwuonu G."/>
            <person name="Ongeri F."/>
            <person name="Pham C."/>
            <person name="Simmons D."/>
            <person name="Wilczek-Boney K."/>
            <person name="Hale W."/>
            <person name="Jakkamsetti A."/>
            <person name="Pham P."/>
            <person name="Ruth R."/>
            <person name="San Lucas F."/>
            <person name="Warren J."/>
            <person name="Zhang J."/>
            <person name="Zhao Z."/>
            <person name="Zhou C."/>
            <person name="Zhu D."/>
            <person name="Lee S."/>
            <person name="Bess C."/>
            <person name="Blankenburg K."/>
            <person name="Forbes L."/>
            <person name="Fu Q."/>
            <person name="Gubbala S."/>
            <person name="Hirani K."/>
            <person name="Jayaseelan J.C."/>
            <person name="Lara F."/>
            <person name="Munidasa M."/>
            <person name="Palculict T."/>
            <person name="Patil S."/>
            <person name="Pu L.-L."/>
            <person name="Saada N."/>
            <person name="Tang L."/>
            <person name="Weissenberger G."/>
            <person name="Zhu Y."/>
            <person name="Hemphill L."/>
            <person name="Shang Y."/>
            <person name="Youmans B."/>
            <person name="Ayvaz T."/>
            <person name="Ross M."/>
            <person name="Santibanez J."/>
            <person name="Aqrawi P."/>
            <person name="Gross S."/>
            <person name="Joshi V."/>
            <person name="Fowler G."/>
            <person name="Nazareth L."/>
            <person name="Reid J."/>
            <person name="Worley K."/>
            <person name="Petrosino J."/>
            <person name="Highlander S."/>
            <person name="Gibbs R."/>
        </authorList>
    </citation>
    <scope>NUCLEOTIDE SEQUENCE [LARGE SCALE GENOMIC DNA]</scope>
    <source>
        <strain evidence="2 3">ATCC 33394</strain>
    </source>
</reference>
<evidence type="ECO:0000256" key="1">
    <source>
        <dbReference type="SAM" id="MobiDB-lite"/>
    </source>
</evidence>
<gene>
    <name evidence="2" type="ORF">HMPREF9098_0344</name>
</gene>
<feature type="region of interest" description="Disordered" evidence="1">
    <location>
        <begin position="1"/>
        <end position="54"/>
    </location>
</feature>
<dbReference type="STRING" id="888741.HMPREF9098_0344"/>
<protein>
    <submittedName>
        <fullName evidence="2">Uncharacterized protein</fullName>
    </submittedName>
</protein>
<accession>F0EWW4</accession>
<dbReference type="AlphaFoldDB" id="F0EWW4"/>
<dbReference type="HOGENOM" id="CLU_3044268_0_0_4"/>